<dbReference type="EMBL" id="CP095072">
    <property type="protein sequence ID" value="UOQ46667.1"/>
    <property type="molecule type" value="Genomic_DNA"/>
</dbReference>
<reference evidence="8 9" key="1">
    <citation type="submission" date="2022-04" db="EMBL/GenBank/DDBJ databases">
        <title>Gracilibacillus sp. isolated from saltern.</title>
        <authorList>
            <person name="Won M."/>
            <person name="Lee C.-M."/>
            <person name="Woen H.-Y."/>
            <person name="Kwon S.-W."/>
        </authorList>
    </citation>
    <scope>NUCLEOTIDE SEQUENCE [LARGE SCALE GENOMIC DNA]</scope>
    <source>
        <strain evidence="8 9">SSWR10-1</strain>
    </source>
</reference>
<feature type="transmembrane region" description="Helical" evidence="7">
    <location>
        <begin position="28"/>
        <end position="46"/>
    </location>
</feature>
<name>A0ABY4ESF4_9BACI</name>
<feature type="transmembrane region" description="Helical" evidence="7">
    <location>
        <begin position="5"/>
        <end position="22"/>
    </location>
</feature>
<organism evidence="8 9">
    <name type="scientific">Gracilibacillus caseinilyticus</name>
    <dbReference type="NCBI Taxonomy" id="2932256"/>
    <lineage>
        <taxon>Bacteria</taxon>
        <taxon>Bacillati</taxon>
        <taxon>Bacillota</taxon>
        <taxon>Bacilli</taxon>
        <taxon>Bacillales</taxon>
        <taxon>Bacillaceae</taxon>
        <taxon>Gracilibacillus</taxon>
    </lineage>
</organism>
<keyword evidence="4 7" id="KW-1133">Transmembrane helix</keyword>
<comment type="subcellular location">
    <subcellularLocation>
        <location evidence="1 6">Cell membrane</location>
        <topology evidence="1 6">Multi-pass membrane protein</topology>
    </subcellularLocation>
</comment>
<comment type="similarity">
    <text evidence="6">Belongs to the drug/metabolite transporter (DMT) superfamily. Small multidrug resistance (SMR) (TC 2.A.7.1) family.</text>
</comment>
<feature type="transmembrane region" description="Helical" evidence="7">
    <location>
        <begin position="83"/>
        <end position="102"/>
    </location>
</feature>
<evidence type="ECO:0000256" key="2">
    <source>
        <dbReference type="ARBA" id="ARBA00022475"/>
    </source>
</evidence>
<dbReference type="Gene3D" id="1.10.3730.20">
    <property type="match status" value="1"/>
</dbReference>
<evidence type="ECO:0000313" key="9">
    <source>
        <dbReference type="Proteomes" id="UP000831782"/>
    </source>
</evidence>
<evidence type="ECO:0000256" key="7">
    <source>
        <dbReference type="SAM" id="Phobius"/>
    </source>
</evidence>
<keyword evidence="3 6" id="KW-0812">Transmembrane</keyword>
<sequence>MWKEWSKIIIAGLFEVGWVIGITHAGTVLEWIATIIAIVISFYFLINAGNDIPVGTAYAVFVGMGTAGTVVLDVIIFGASMSWVKGLLLLLLLAGIAGLKLVSDKKEVSD</sequence>
<evidence type="ECO:0000256" key="1">
    <source>
        <dbReference type="ARBA" id="ARBA00004651"/>
    </source>
</evidence>
<accession>A0ABY4ESF4</accession>
<evidence type="ECO:0000256" key="4">
    <source>
        <dbReference type="ARBA" id="ARBA00022989"/>
    </source>
</evidence>
<feature type="transmembrane region" description="Helical" evidence="7">
    <location>
        <begin position="58"/>
        <end position="77"/>
    </location>
</feature>
<evidence type="ECO:0000313" key="8">
    <source>
        <dbReference type="EMBL" id="UOQ46667.1"/>
    </source>
</evidence>
<dbReference type="PANTHER" id="PTHR30561">
    <property type="entry name" value="SMR FAMILY PROTON-DEPENDENT DRUG EFFLUX TRANSPORTER SUGE"/>
    <property type="match status" value="1"/>
</dbReference>
<evidence type="ECO:0000256" key="5">
    <source>
        <dbReference type="ARBA" id="ARBA00023136"/>
    </source>
</evidence>
<evidence type="ECO:0000256" key="6">
    <source>
        <dbReference type="RuleBase" id="RU003942"/>
    </source>
</evidence>
<proteinExistence type="inferred from homology"/>
<keyword evidence="5 7" id="KW-0472">Membrane</keyword>
<keyword evidence="9" id="KW-1185">Reference proteome</keyword>
<dbReference type="Pfam" id="PF00893">
    <property type="entry name" value="Multi_Drug_Res"/>
    <property type="match status" value="1"/>
</dbReference>
<dbReference type="SUPFAM" id="SSF103481">
    <property type="entry name" value="Multidrug resistance efflux transporter EmrE"/>
    <property type="match status" value="1"/>
</dbReference>
<dbReference type="InterPro" id="IPR000390">
    <property type="entry name" value="Small_drug/metabolite_transptr"/>
</dbReference>
<dbReference type="InterPro" id="IPR037185">
    <property type="entry name" value="EmrE-like"/>
</dbReference>
<gene>
    <name evidence="8" type="ORF">MUN88_11185</name>
</gene>
<dbReference type="Proteomes" id="UP000831782">
    <property type="component" value="Chromosome"/>
</dbReference>
<keyword evidence="2" id="KW-1003">Cell membrane</keyword>
<dbReference type="PANTHER" id="PTHR30561:SF7">
    <property type="entry name" value="GUANIDINIUM EFFLUX SYSTEM SUBUNIT GDNC-RELATED"/>
    <property type="match status" value="1"/>
</dbReference>
<protein>
    <submittedName>
        <fullName evidence="8">SMR family transporter</fullName>
    </submittedName>
</protein>
<evidence type="ECO:0000256" key="3">
    <source>
        <dbReference type="ARBA" id="ARBA00022692"/>
    </source>
</evidence>
<dbReference type="InterPro" id="IPR045324">
    <property type="entry name" value="Small_multidrug_res"/>
</dbReference>
<dbReference type="RefSeq" id="WP_244715017.1">
    <property type="nucleotide sequence ID" value="NZ_CP095072.1"/>
</dbReference>